<gene>
    <name evidence="1" type="ORF">V1Y59_20560</name>
</gene>
<reference evidence="1 2" key="1">
    <citation type="submission" date="2024-01" db="EMBL/GenBank/DDBJ databases">
        <title>Draft genome sequence of Gordonia sp. PKS22-38.</title>
        <authorList>
            <person name="Suphannarot A."/>
            <person name="Mingma R."/>
        </authorList>
    </citation>
    <scope>NUCLEOTIDE SEQUENCE [LARGE SCALE GENOMIC DNA]</scope>
    <source>
        <strain evidence="1 2">PKS22-38</strain>
    </source>
</reference>
<accession>A0ABU7MYR4</accession>
<evidence type="ECO:0000313" key="1">
    <source>
        <dbReference type="EMBL" id="MEE4025488.1"/>
    </source>
</evidence>
<sequence>MSAKDIATHALSGALSVNAVPHVVSGLLGRRFTTPFASPPGRGLSSPTVNAAWGMANAIVAIRLFNPGEDQAKHAAYVAGAVATGLVLSTVFGRAGADGRQAVA</sequence>
<dbReference type="Proteomes" id="UP001335729">
    <property type="component" value="Unassembled WGS sequence"/>
</dbReference>
<proteinExistence type="predicted"/>
<name>A0ABU7MYR4_9ACTN</name>
<organism evidence="1 2">
    <name type="scientific">Gordonia prachuapensis</name>
    <dbReference type="NCBI Taxonomy" id="3115651"/>
    <lineage>
        <taxon>Bacteria</taxon>
        <taxon>Bacillati</taxon>
        <taxon>Actinomycetota</taxon>
        <taxon>Actinomycetes</taxon>
        <taxon>Mycobacteriales</taxon>
        <taxon>Gordoniaceae</taxon>
        <taxon>Gordonia</taxon>
    </lineage>
</organism>
<dbReference type="RefSeq" id="WP_330506902.1">
    <property type="nucleotide sequence ID" value="NZ_JAZDUE010000020.1"/>
</dbReference>
<evidence type="ECO:0000313" key="2">
    <source>
        <dbReference type="Proteomes" id="UP001335729"/>
    </source>
</evidence>
<comment type="caution">
    <text evidence="1">The sequence shown here is derived from an EMBL/GenBank/DDBJ whole genome shotgun (WGS) entry which is preliminary data.</text>
</comment>
<protein>
    <submittedName>
        <fullName evidence="1">Uncharacterized protein</fullName>
    </submittedName>
</protein>
<dbReference type="EMBL" id="JAZDUE010000020">
    <property type="protein sequence ID" value="MEE4025488.1"/>
    <property type="molecule type" value="Genomic_DNA"/>
</dbReference>
<keyword evidence="2" id="KW-1185">Reference proteome</keyword>